<evidence type="ECO:0000256" key="1">
    <source>
        <dbReference type="SAM" id="Phobius"/>
    </source>
</evidence>
<organism evidence="2 3">
    <name type="scientific">Sphingobacterium hungaricum</name>
    <dbReference type="NCBI Taxonomy" id="2082723"/>
    <lineage>
        <taxon>Bacteria</taxon>
        <taxon>Pseudomonadati</taxon>
        <taxon>Bacteroidota</taxon>
        <taxon>Sphingobacteriia</taxon>
        <taxon>Sphingobacteriales</taxon>
        <taxon>Sphingobacteriaceae</taxon>
        <taxon>Sphingobacterium</taxon>
    </lineage>
</organism>
<sequence length="156" mass="18340">MSFTKIIFTSIFVFGIGIFQITNNSKTKSEYEKSNGSIEYLGKEFENLPNRHKGDYRYLKITTYPYLFEIYEPNSEPTEKKIDDLKLGDVIEIYYYEVPKTKTEGINRFAQFIDMEGKPYFIRNAFQKQLGYVLIGLCVLLNVFGFILFKIGKINW</sequence>
<reference evidence="2" key="1">
    <citation type="submission" date="2018-02" db="EMBL/GenBank/DDBJ databases">
        <authorList>
            <person name="Vasarhelyi B.M."/>
            <person name="Deshmukh S."/>
            <person name="Balint B."/>
            <person name="Kukolya J."/>
        </authorList>
    </citation>
    <scope>NUCLEOTIDE SEQUENCE</scope>
    <source>
        <strain evidence="2">KB22</strain>
    </source>
</reference>
<keyword evidence="3" id="KW-1185">Reference proteome</keyword>
<evidence type="ECO:0000313" key="3">
    <source>
        <dbReference type="Proteomes" id="UP000616201"/>
    </source>
</evidence>
<evidence type="ECO:0000313" key="2">
    <source>
        <dbReference type="EMBL" id="MBE8712823.1"/>
    </source>
</evidence>
<feature type="transmembrane region" description="Helical" evidence="1">
    <location>
        <begin position="6"/>
        <end position="23"/>
    </location>
</feature>
<dbReference type="EMBL" id="PRDK01000003">
    <property type="protein sequence ID" value="MBE8712823.1"/>
    <property type="molecule type" value="Genomic_DNA"/>
</dbReference>
<protein>
    <submittedName>
        <fullName evidence="2">Uncharacterized protein</fullName>
    </submittedName>
</protein>
<name>A0A928UTY1_9SPHI</name>
<dbReference type="Proteomes" id="UP000616201">
    <property type="component" value="Unassembled WGS sequence"/>
</dbReference>
<gene>
    <name evidence="2" type="ORF">C4F49_03915</name>
</gene>
<comment type="caution">
    <text evidence="2">The sequence shown here is derived from an EMBL/GenBank/DDBJ whole genome shotgun (WGS) entry which is preliminary data.</text>
</comment>
<dbReference type="AlphaFoldDB" id="A0A928UTY1"/>
<accession>A0A928UTY1</accession>
<feature type="transmembrane region" description="Helical" evidence="1">
    <location>
        <begin position="130"/>
        <end position="149"/>
    </location>
</feature>
<keyword evidence="1" id="KW-1133">Transmembrane helix</keyword>
<dbReference type="RefSeq" id="WP_196935896.1">
    <property type="nucleotide sequence ID" value="NZ_MU158698.1"/>
</dbReference>
<proteinExistence type="predicted"/>
<keyword evidence="1" id="KW-0812">Transmembrane</keyword>
<keyword evidence="1" id="KW-0472">Membrane</keyword>